<reference evidence="11" key="4">
    <citation type="submission" date="2025-09" db="UniProtKB">
        <authorList>
            <consortium name="Ensembl"/>
        </authorList>
    </citation>
    <scope>IDENTIFICATION</scope>
</reference>
<comment type="catalytic activity">
    <reaction evidence="1 9">
        <text>Endohydrolysis of (1-&gt;4)-beta-D-glucosidic linkages in cellulose, lichenin and cereal beta-D-glucans.</text>
        <dbReference type="EC" id="3.2.1.4"/>
    </reaction>
</comment>
<evidence type="ECO:0000259" key="10">
    <source>
        <dbReference type="Pfam" id="PF00759"/>
    </source>
</evidence>
<dbReference type="GO" id="GO:0030245">
    <property type="term" value="P:cellulose catabolic process"/>
    <property type="evidence" value="ECO:0007669"/>
    <property type="project" value="UniProtKB-KW"/>
</dbReference>
<evidence type="ECO:0000256" key="5">
    <source>
        <dbReference type="ARBA" id="ARBA00023277"/>
    </source>
</evidence>
<keyword evidence="7 8" id="KW-0624">Polysaccharide degradation</keyword>
<keyword evidence="4 9" id="KW-0136">Cellulose degradation</keyword>
<evidence type="ECO:0000256" key="1">
    <source>
        <dbReference type="ARBA" id="ARBA00000966"/>
    </source>
</evidence>
<evidence type="ECO:0000256" key="3">
    <source>
        <dbReference type="ARBA" id="ARBA00022801"/>
    </source>
</evidence>
<evidence type="ECO:0000256" key="6">
    <source>
        <dbReference type="ARBA" id="ARBA00023295"/>
    </source>
</evidence>
<evidence type="ECO:0000313" key="11">
    <source>
        <dbReference type="Ensembl" id="ENSCINP00000014970.3"/>
    </source>
</evidence>
<name>F6S7X2_CIOIN</name>
<dbReference type="Ensembl" id="ENSCINT00000014970.3">
    <property type="protein sequence ID" value="ENSCINP00000014970.3"/>
    <property type="gene ID" value="ENSCING00000007288.3"/>
</dbReference>
<dbReference type="InterPro" id="IPR001701">
    <property type="entry name" value="Glyco_hydro_9"/>
</dbReference>
<evidence type="ECO:0000256" key="4">
    <source>
        <dbReference type="ARBA" id="ARBA00023001"/>
    </source>
</evidence>
<dbReference type="PROSITE" id="PS00592">
    <property type="entry name" value="GH9_2"/>
    <property type="match status" value="1"/>
</dbReference>
<dbReference type="OMA" id="TINCGNI"/>
<dbReference type="Pfam" id="PF00759">
    <property type="entry name" value="Glyco_hydro_9"/>
    <property type="match status" value="1"/>
</dbReference>
<keyword evidence="12" id="KW-1185">Reference proteome</keyword>
<evidence type="ECO:0000256" key="7">
    <source>
        <dbReference type="ARBA" id="ARBA00023326"/>
    </source>
</evidence>
<organism evidence="11 12">
    <name type="scientific">Ciona intestinalis</name>
    <name type="common">Transparent sea squirt</name>
    <name type="synonym">Ascidia intestinalis</name>
    <dbReference type="NCBI Taxonomy" id="7719"/>
    <lineage>
        <taxon>Eukaryota</taxon>
        <taxon>Metazoa</taxon>
        <taxon>Chordata</taxon>
        <taxon>Tunicata</taxon>
        <taxon>Ascidiacea</taxon>
        <taxon>Phlebobranchia</taxon>
        <taxon>Cionidae</taxon>
        <taxon>Ciona</taxon>
    </lineage>
</organism>
<evidence type="ECO:0000256" key="9">
    <source>
        <dbReference type="RuleBase" id="RU361166"/>
    </source>
</evidence>
<sequence length="468" mass="52857">IFFFFCKIGRVYLCSYNTTYDYNEVLHKSNLFYNAQRSGALSPRYNRILWRGDSCLKDGCSIGVDLSKGWFDAGDYIKFMFPMASTVTLLSWGGINYRQAYFDSGTLSRFISSIRWATSYLIAAHIAPQELVVQVGSGSSHRFWSRPEEITGARPIYKITPTKPGSDVAAETAAALAAASVFLRPTHAAMANDALAHARTIYSFAKQHRGLYHVSVPQAKRYYKSYSDEDEMIWGAAWLYRATGEQRYLNDATRQYLRASGPYLVEREFSWDRKMIGVQVLMANLTGEAMYRDRVADFMNNVMNVIPSTPQGLMWLRKWGPNRYAANAAMMAIMASQLQPPLTNSALYERWGRRQIHLLLGDSGRSYVVGFGRNYPQRPHHRSSSCPKPPAVCNHGSGLHSRRRNPFTLFGALVGGPDKRGNYLDRRTKYEQSEVGLDYNAGFQSAVAGLKQLVVERRPPRQSTTRSG</sequence>
<keyword evidence="6 8" id="KW-0326">Glycosidase</keyword>
<dbReference type="GeneTree" id="ENSGT00530000064776"/>
<evidence type="ECO:0000313" key="12">
    <source>
        <dbReference type="Proteomes" id="UP000008144"/>
    </source>
</evidence>
<dbReference type="Gene3D" id="1.50.10.10">
    <property type="match status" value="1"/>
</dbReference>
<dbReference type="SUPFAM" id="SSF48208">
    <property type="entry name" value="Six-hairpin glycosidases"/>
    <property type="match status" value="1"/>
</dbReference>
<keyword evidence="5 8" id="KW-0119">Carbohydrate metabolism</keyword>
<reference evidence="11" key="2">
    <citation type="journal article" date="2008" name="Genome Biol.">
        <title>Improved genome assembly and evidence-based global gene model set for the chordate Ciona intestinalis: new insight into intron and operon populations.</title>
        <authorList>
            <person name="Satou Y."/>
            <person name="Mineta K."/>
            <person name="Ogasawara M."/>
            <person name="Sasakura Y."/>
            <person name="Shoguchi E."/>
            <person name="Ueno K."/>
            <person name="Yamada L."/>
            <person name="Matsumoto J."/>
            <person name="Wasserscheid J."/>
            <person name="Dewar K."/>
            <person name="Wiley G.B."/>
            <person name="Macmil S.L."/>
            <person name="Roe B.A."/>
            <person name="Zeller R.W."/>
            <person name="Hastings K.E."/>
            <person name="Lemaire P."/>
            <person name="Lindquist E."/>
            <person name="Endo T."/>
            <person name="Hotta K."/>
            <person name="Inaba K."/>
        </authorList>
    </citation>
    <scope>NUCLEOTIDE SEQUENCE [LARGE SCALE GENOMIC DNA]</scope>
    <source>
        <strain evidence="11">wild type</strain>
    </source>
</reference>
<reference evidence="11" key="3">
    <citation type="submission" date="2025-08" db="UniProtKB">
        <authorList>
            <consortium name="Ensembl"/>
        </authorList>
    </citation>
    <scope>IDENTIFICATION</scope>
</reference>
<proteinExistence type="inferred from homology"/>
<dbReference type="InterPro" id="IPR012341">
    <property type="entry name" value="6hp_glycosidase-like_sf"/>
</dbReference>
<dbReference type="STRING" id="7719.ENSCINP00000014970"/>
<feature type="domain" description="Glycoside hydrolase family 9" evidence="10">
    <location>
        <begin position="22"/>
        <end position="446"/>
    </location>
</feature>
<dbReference type="InterPro" id="IPR008928">
    <property type="entry name" value="6-hairpin_glycosidase_sf"/>
</dbReference>
<dbReference type="Proteomes" id="UP000008144">
    <property type="component" value="Chromosome 8"/>
</dbReference>
<dbReference type="EMBL" id="EAAA01002691">
    <property type="status" value="NOT_ANNOTATED_CDS"/>
    <property type="molecule type" value="Genomic_DNA"/>
</dbReference>
<dbReference type="PANTHER" id="PTHR22298">
    <property type="entry name" value="ENDO-1,4-BETA-GLUCANASE"/>
    <property type="match status" value="1"/>
</dbReference>
<dbReference type="EC" id="3.2.1.4" evidence="9"/>
<evidence type="ECO:0000256" key="2">
    <source>
        <dbReference type="ARBA" id="ARBA00007072"/>
    </source>
</evidence>
<accession>F6S7X2</accession>
<evidence type="ECO:0000256" key="8">
    <source>
        <dbReference type="PROSITE-ProRule" id="PRU10059"/>
    </source>
</evidence>
<dbReference type="AlphaFoldDB" id="F6S7X2"/>
<protein>
    <recommendedName>
        <fullName evidence="9">Endoglucanase</fullName>
        <ecNumber evidence="9">3.2.1.4</ecNumber>
    </recommendedName>
</protein>
<dbReference type="HOGENOM" id="CLU_008926_1_5_1"/>
<dbReference type="GO" id="GO:0008810">
    <property type="term" value="F:cellulase activity"/>
    <property type="evidence" value="ECO:0007669"/>
    <property type="project" value="UniProtKB-EC"/>
</dbReference>
<dbReference type="InParanoid" id="F6S7X2"/>
<reference evidence="12" key="1">
    <citation type="journal article" date="2002" name="Science">
        <title>The draft genome of Ciona intestinalis: insights into chordate and vertebrate origins.</title>
        <authorList>
            <person name="Dehal P."/>
            <person name="Satou Y."/>
            <person name="Campbell R.K."/>
            <person name="Chapman J."/>
            <person name="Degnan B."/>
            <person name="De Tomaso A."/>
            <person name="Davidson B."/>
            <person name="Di Gregorio A."/>
            <person name="Gelpke M."/>
            <person name="Goodstein D.M."/>
            <person name="Harafuji N."/>
            <person name="Hastings K.E."/>
            <person name="Ho I."/>
            <person name="Hotta K."/>
            <person name="Huang W."/>
            <person name="Kawashima T."/>
            <person name="Lemaire P."/>
            <person name="Martinez D."/>
            <person name="Meinertzhagen I.A."/>
            <person name="Necula S."/>
            <person name="Nonaka M."/>
            <person name="Putnam N."/>
            <person name="Rash S."/>
            <person name="Saiga H."/>
            <person name="Satake M."/>
            <person name="Terry A."/>
            <person name="Yamada L."/>
            <person name="Wang H.G."/>
            <person name="Awazu S."/>
            <person name="Azumi K."/>
            <person name="Boore J."/>
            <person name="Branno M."/>
            <person name="Chin-Bow S."/>
            <person name="DeSantis R."/>
            <person name="Doyle S."/>
            <person name="Francino P."/>
            <person name="Keys D.N."/>
            <person name="Haga S."/>
            <person name="Hayashi H."/>
            <person name="Hino K."/>
            <person name="Imai K.S."/>
            <person name="Inaba K."/>
            <person name="Kano S."/>
            <person name="Kobayashi K."/>
            <person name="Kobayashi M."/>
            <person name="Lee B.I."/>
            <person name="Makabe K.W."/>
            <person name="Manohar C."/>
            <person name="Matassi G."/>
            <person name="Medina M."/>
            <person name="Mochizuki Y."/>
            <person name="Mount S."/>
            <person name="Morishita T."/>
            <person name="Miura S."/>
            <person name="Nakayama A."/>
            <person name="Nishizaka S."/>
            <person name="Nomoto H."/>
            <person name="Ohta F."/>
            <person name="Oishi K."/>
            <person name="Rigoutsos I."/>
            <person name="Sano M."/>
            <person name="Sasaki A."/>
            <person name="Sasakura Y."/>
            <person name="Shoguchi E."/>
            <person name="Shin-i T."/>
            <person name="Spagnuolo A."/>
            <person name="Stainier D."/>
            <person name="Suzuki M.M."/>
            <person name="Tassy O."/>
            <person name="Takatori N."/>
            <person name="Tokuoka M."/>
            <person name="Yagi K."/>
            <person name="Yoshizaki F."/>
            <person name="Wada S."/>
            <person name="Zhang C."/>
            <person name="Hyatt P.D."/>
            <person name="Larimer F."/>
            <person name="Detter C."/>
            <person name="Doggett N."/>
            <person name="Glavina T."/>
            <person name="Hawkins T."/>
            <person name="Richardson P."/>
            <person name="Lucas S."/>
            <person name="Kohara Y."/>
            <person name="Levine M."/>
            <person name="Satoh N."/>
            <person name="Rokhsar D.S."/>
        </authorList>
    </citation>
    <scope>NUCLEOTIDE SEQUENCE [LARGE SCALE GENOMIC DNA]</scope>
</reference>
<feature type="active site" evidence="8">
    <location>
        <position position="380"/>
    </location>
</feature>
<comment type="similarity">
    <text evidence="2 8 9">Belongs to the glycosyl hydrolase 9 (cellulase E) family.</text>
</comment>
<keyword evidence="3 8" id="KW-0378">Hydrolase</keyword>
<dbReference type="InterPro" id="IPR018221">
    <property type="entry name" value="Glyco_hydro_9_His_AS"/>
</dbReference>